<dbReference type="EMBL" id="ML734564">
    <property type="protein sequence ID" value="KAB8250549.1"/>
    <property type="molecule type" value="Genomic_DNA"/>
</dbReference>
<evidence type="ECO:0000256" key="1">
    <source>
        <dbReference type="SAM" id="SignalP"/>
    </source>
</evidence>
<evidence type="ECO:0008006" key="3">
    <source>
        <dbReference type="Google" id="ProtNLM"/>
    </source>
</evidence>
<dbReference type="GO" id="GO:0045944">
    <property type="term" value="P:positive regulation of transcription by RNA polymerase II"/>
    <property type="evidence" value="ECO:0007669"/>
    <property type="project" value="TreeGrafter"/>
</dbReference>
<keyword evidence="1" id="KW-0732">Signal</keyword>
<sequence length="419" mass="46912">MWGSTAMRKPGAIAALLLFIEWHCRPINCEDFDTGLDATSLFVSPNQPSGAQYNTQPTHEIGLDCSVNSHTNVEGLPARLNIVAPAYRSHMMSWTLLSTAISLAQEIGCFSQDVLTNTTLARRGAVSGSVRLEWNRTLCTFIHLTDQNLSLRLRLEPHLDSFWESAIDLAAHTDKARELLCSWRSGELGVQSAPLTASWERFRRGLDRWKKQHAPISSERDLSLPRVCLSLEYFYIRLCGLSPAAHVFESSSGDDQRDPNMPILSQLANDAVQTSIDLLSCYVGVRYWLYIVCASLFLLKATLRVEERLEDSHPHILLIRQAVRAIKQNAPDDIHMSQRYATLLDIYVNAALRSSPSAVISEDIFRWEHDDSSTSNCGPVQGYTLDQGNNVMFDSSFCNYLPDMVGLDDIFSWLPAGSD</sequence>
<dbReference type="AlphaFoldDB" id="A0A5N6HA76"/>
<dbReference type="GO" id="GO:0000981">
    <property type="term" value="F:DNA-binding transcription factor activity, RNA polymerase II-specific"/>
    <property type="evidence" value="ECO:0007669"/>
    <property type="project" value="TreeGrafter"/>
</dbReference>
<feature type="chain" id="PRO_5024912952" description="Transcription factor domain-containing protein" evidence="1">
    <location>
        <begin position="30"/>
        <end position="419"/>
    </location>
</feature>
<protein>
    <recommendedName>
        <fullName evidence="3">Transcription factor domain-containing protein</fullName>
    </recommendedName>
</protein>
<dbReference type="VEuPathDB" id="FungiDB:AFLA_011213"/>
<dbReference type="PANTHER" id="PTHR31644:SF2">
    <property type="entry name" value="TRANSCRIPTIONAL ACTIVATOR ARO80-RELATED"/>
    <property type="match status" value="1"/>
</dbReference>
<dbReference type="GO" id="GO:0009074">
    <property type="term" value="P:aromatic amino acid family catabolic process"/>
    <property type="evidence" value="ECO:0007669"/>
    <property type="project" value="TreeGrafter"/>
</dbReference>
<gene>
    <name evidence="2" type="ORF">BDV35DRAFT_377290</name>
</gene>
<reference evidence="2" key="1">
    <citation type="submission" date="2019-04" db="EMBL/GenBank/DDBJ databases">
        <title>Friends and foes A comparative genomics study of 23 Aspergillus species from section Flavi.</title>
        <authorList>
            <consortium name="DOE Joint Genome Institute"/>
            <person name="Kjaerbolling I."/>
            <person name="Vesth T."/>
            <person name="Frisvad J.C."/>
            <person name="Nybo J.L."/>
            <person name="Theobald S."/>
            <person name="Kildgaard S."/>
            <person name="Isbrandt T."/>
            <person name="Kuo A."/>
            <person name="Sato A."/>
            <person name="Lyhne E.K."/>
            <person name="Kogle M.E."/>
            <person name="Wiebenga A."/>
            <person name="Kun R.S."/>
            <person name="Lubbers R.J."/>
            <person name="Makela M.R."/>
            <person name="Barry K."/>
            <person name="Chovatia M."/>
            <person name="Clum A."/>
            <person name="Daum C."/>
            <person name="Haridas S."/>
            <person name="He G."/>
            <person name="LaButti K."/>
            <person name="Lipzen A."/>
            <person name="Mondo S."/>
            <person name="Riley R."/>
            <person name="Salamov A."/>
            <person name="Simmons B.A."/>
            <person name="Magnuson J.K."/>
            <person name="Henrissat B."/>
            <person name="Mortensen U.H."/>
            <person name="Larsen T.O."/>
            <person name="Devries R.P."/>
            <person name="Grigoriev I.V."/>
            <person name="Machida M."/>
            <person name="Baker S.E."/>
            <person name="Andersen M.R."/>
        </authorList>
    </citation>
    <scope>NUCLEOTIDE SEQUENCE [LARGE SCALE GENOMIC DNA]</scope>
    <source>
        <strain evidence="2">CBS 121.62</strain>
    </source>
</reference>
<dbReference type="VEuPathDB" id="FungiDB:F9C07_2058221"/>
<dbReference type="PANTHER" id="PTHR31644">
    <property type="entry name" value="TRANSCRIPTIONAL ACTIVATOR ARO80-RELATED"/>
    <property type="match status" value="1"/>
</dbReference>
<feature type="signal peptide" evidence="1">
    <location>
        <begin position="1"/>
        <end position="29"/>
    </location>
</feature>
<evidence type="ECO:0000313" key="2">
    <source>
        <dbReference type="EMBL" id="KAB8250549.1"/>
    </source>
</evidence>
<dbReference type="CDD" id="cd12148">
    <property type="entry name" value="fungal_TF_MHR"/>
    <property type="match status" value="1"/>
</dbReference>
<dbReference type="Proteomes" id="UP000325434">
    <property type="component" value="Unassembled WGS sequence"/>
</dbReference>
<dbReference type="InterPro" id="IPR052780">
    <property type="entry name" value="AAA_Catabolism_Regulators"/>
</dbReference>
<name>A0A5N6HA76_ASPFL</name>
<dbReference type="GO" id="GO:0005634">
    <property type="term" value="C:nucleus"/>
    <property type="evidence" value="ECO:0007669"/>
    <property type="project" value="TreeGrafter"/>
</dbReference>
<organism evidence="2">
    <name type="scientific">Aspergillus flavus</name>
    <dbReference type="NCBI Taxonomy" id="5059"/>
    <lineage>
        <taxon>Eukaryota</taxon>
        <taxon>Fungi</taxon>
        <taxon>Dikarya</taxon>
        <taxon>Ascomycota</taxon>
        <taxon>Pezizomycotina</taxon>
        <taxon>Eurotiomycetes</taxon>
        <taxon>Eurotiomycetidae</taxon>
        <taxon>Eurotiales</taxon>
        <taxon>Aspergillaceae</taxon>
        <taxon>Aspergillus</taxon>
        <taxon>Aspergillus subgen. Circumdati</taxon>
    </lineage>
</organism>
<proteinExistence type="predicted"/>
<accession>A0A5N6HA76</accession>